<evidence type="ECO:0000256" key="10">
    <source>
        <dbReference type="ARBA" id="ARBA00044633"/>
    </source>
</evidence>
<dbReference type="CDD" id="cd02020">
    <property type="entry name" value="CMPK"/>
    <property type="match status" value="1"/>
</dbReference>
<accession>A0A381PHU6</accession>
<keyword evidence="9" id="KW-0057">Aromatic amino acid biosynthesis</keyword>
<keyword evidence="5" id="KW-0808">Transferase</keyword>
<dbReference type="UniPathway" id="UPA00053">
    <property type="reaction ID" value="UER00089"/>
</dbReference>
<keyword evidence="7" id="KW-0418">Kinase</keyword>
<sequence>MTPFAAPAVGIVPLPGSKSQTNRALICAALSKGTSRLSGVLFADDTEAMLEAIVSLGAIVKEDRQNLEIEITGLAGAPSFNDLAIDARLSGTTSRFLMPTLAAGHGQVTLDGTEQLRSRPFAEQIQALRDLGCQIEEIGAAGGLPVRISAGGLFGGEVEVSGETSSQFVSGLLLAAPLYSNGLKITLTGVPVSHPYIELTVKVMTDFGVTVERPDELTYLVHPGSYQATEVSIEPDASAASYFFAAAAITQGRVRVAGLHRHSHQGDIQFVDVLEQLGANVVWGEDYIEVEGGRISGGTFNLRECSDTTQTLAAVAAFAETAIEITGVGFIRRKETDRLAAMVNELTKCGVEATETKDGLIVRPNLWSLRGATVDTYGDHRMAMSMALLSLRVPRIEINDHDCVEKTFPAFFSRLEGLRPEVKSRRDVVAVVAIDGPAGSGKSTVARLLATELNLPHFDTGAMYRAVAVAALRAGIDPEDQDATTDLARRTEIAIGQRTFVDGIEATDEIRTPEVDQHVSAVAANPGVRRVLVAQQRKWATELGGGVMEGRDIGTEVFPDAVFKVFLTAQPEVRARRRYDESSVQTLGDVADDLERRDLIDSTRADSPLQVAPGAVVVDTSELEIPEVVSELAHLFRLVVED</sequence>
<organism evidence="15">
    <name type="scientific">marine metagenome</name>
    <dbReference type="NCBI Taxonomy" id="408172"/>
    <lineage>
        <taxon>unclassified sequences</taxon>
        <taxon>metagenomes</taxon>
        <taxon>ecological metagenomes</taxon>
    </lineage>
</organism>
<reference evidence="15" key="1">
    <citation type="submission" date="2018-05" db="EMBL/GenBank/DDBJ databases">
        <authorList>
            <person name="Lanie J.A."/>
            <person name="Ng W.-L."/>
            <person name="Kazmierczak K.M."/>
            <person name="Andrzejewski T.M."/>
            <person name="Davidsen T.M."/>
            <person name="Wayne K.J."/>
            <person name="Tettelin H."/>
            <person name="Glass J.I."/>
            <person name="Rusch D."/>
            <person name="Podicherti R."/>
            <person name="Tsui H.-C.T."/>
            <person name="Winkler M.E."/>
        </authorList>
    </citation>
    <scope>NUCLEOTIDE SEQUENCE</scope>
</reference>
<dbReference type="InterPro" id="IPR011994">
    <property type="entry name" value="Cytidylate_kinase_dom"/>
</dbReference>
<gene>
    <name evidence="15" type="ORF">METZ01_LOCUS18822</name>
</gene>
<dbReference type="PROSITE" id="PS00885">
    <property type="entry name" value="EPSP_SYNTHASE_2"/>
    <property type="match status" value="1"/>
</dbReference>
<dbReference type="GO" id="GO:0005524">
    <property type="term" value="F:ATP binding"/>
    <property type="evidence" value="ECO:0007669"/>
    <property type="project" value="UniProtKB-KW"/>
</dbReference>
<dbReference type="Pfam" id="PF00275">
    <property type="entry name" value="EPSP_synthase"/>
    <property type="match status" value="1"/>
</dbReference>
<dbReference type="InterPro" id="IPR006264">
    <property type="entry name" value="EPSP_synthase"/>
</dbReference>
<dbReference type="HAMAP" id="MF_00210">
    <property type="entry name" value="EPSP_synth"/>
    <property type="match status" value="1"/>
</dbReference>
<protein>
    <submittedName>
        <fullName evidence="15">Uncharacterized protein</fullName>
    </submittedName>
</protein>
<evidence type="ECO:0000256" key="7">
    <source>
        <dbReference type="ARBA" id="ARBA00022777"/>
    </source>
</evidence>
<evidence type="ECO:0000256" key="4">
    <source>
        <dbReference type="ARBA" id="ARBA00022605"/>
    </source>
</evidence>
<evidence type="ECO:0000256" key="12">
    <source>
        <dbReference type="ARBA" id="ARBA00048478"/>
    </source>
</evidence>
<dbReference type="SUPFAM" id="SSF55205">
    <property type="entry name" value="EPT/RTPC-like"/>
    <property type="match status" value="1"/>
</dbReference>
<dbReference type="Pfam" id="PF02224">
    <property type="entry name" value="Cytidylate_kin"/>
    <property type="match status" value="1"/>
</dbReference>
<dbReference type="InterPro" id="IPR027417">
    <property type="entry name" value="P-loop_NTPase"/>
</dbReference>
<evidence type="ECO:0000256" key="2">
    <source>
        <dbReference type="ARBA" id="ARBA00009427"/>
    </source>
</evidence>
<dbReference type="PANTHER" id="PTHR21090:SF5">
    <property type="entry name" value="PENTAFUNCTIONAL AROM POLYPEPTIDE"/>
    <property type="match status" value="1"/>
</dbReference>
<keyword evidence="8" id="KW-0067">ATP-binding</keyword>
<dbReference type="GO" id="GO:0009073">
    <property type="term" value="P:aromatic amino acid family biosynthetic process"/>
    <property type="evidence" value="ECO:0007669"/>
    <property type="project" value="UniProtKB-KW"/>
</dbReference>
<dbReference type="NCBIfam" id="TIGR00017">
    <property type="entry name" value="cmk"/>
    <property type="match status" value="1"/>
</dbReference>
<dbReference type="GO" id="GO:0036431">
    <property type="term" value="F:dCMP kinase activity"/>
    <property type="evidence" value="ECO:0007669"/>
    <property type="project" value="InterPro"/>
</dbReference>
<evidence type="ECO:0000313" key="15">
    <source>
        <dbReference type="EMBL" id="SUZ65968.1"/>
    </source>
</evidence>
<evidence type="ECO:0000256" key="6">
    <source>
        <dbReference type="ARBA" id="ARBA00022741"/>
    </source>
</evidence>
<dbReference type="Gene3D" id="3.40.50.300">
    <property type="entry name" value="P-loop containing nucleotide triphosphate hydrolases"/>
    <property type="match status" value="1"/>
</dbReference>
<comment type="similarity">
    <text evidence="2">Belongs to the cytidylate kinase family. Type 1 subfamily.</text>
</comment>
<dbReference type="HAMAP" id="MF_00238">
    <property type="entry name" value="Cytidyl_kinase_type1"/>
    <property type="match status" value="1"/>
</dbReference>
<comment type="pathway">
    <text evidence="1">Metabolic intermediate biosynthesis; chorismate biosynthesis; chorismate from D-erythrose 4-phosphate and phosphoenolpyruvate: step 6/7.</text>
</comment>
<dbReference type="NCBIfam" id="TIGR01356">
    <property type="entry name" value="aroA"/>
    <property type="match status" value="1"/>
</dbReference>
<evidence type="ECO:0000256" key="3">
    <source>
        <dbReference type="ARBA" id="ARBA00009948"/>
    </source>
</evidence>
<dbReference type="InterPro" id="IPR001986">
    <property type="entry name" value="Enolpyruvate_Tfrase_dom"/>
</dbReference>
<evidence type="ECO:0000256" key="11">
    <source>
        <dbReference type="ARBA" id="ARBA00047615"/>
    </source>
</evidence>
<dbReference type="GO" id="GO:0008652">
    <property type="term" value="P:amino acid biosynthetic process"/>
    <property type="evidence" value="ECO:0007669"/>
    <property type="project" value="UniProtKB-KW"/>
</dbReference>
<dbReference type="EMBL" id="UINC01000972">
    <property type="protein sequence ID" value="SUZ65968.1"/>
    <property type="molecule type" value="Genomic_DNA"/>
</dbReference>
<keyword evidence="6" id="KW-0547">Nucleotide-binding</keyword>
<dbReference type="SUPFAM" id="SSF52540">
    <property type="entry name" value="P-loop containing nucleoside triphosphate hydrolases"/>
    <property type="match status" value="1"/>
</dbReference>
<dbReference type="PANTHER" id="PTHR21090">
    <property type="entry name" value="AROM/DEHYDROQUINATE SYNTHASE"/>
    <property type="match status" value="1"/>
</dbReference>
<comment type="catalytic activity">
    <reaction evidence="12">
        <text>CMP + ATP = CDP + ADP</text>
        <dbReference type="Rhea" id="RHEA:11600"/>
        <dbReference type="ChEBI" id="CHEBI:30616"/>
        <dbReference type="ChEBI" id="CHEBI:58069"/>
        <dbReference type="ChEBI" id="CHEBI:60377"/>
        <dbReference type="ChEBI" id="CHEBI:456216"/>
        <dbReference type="EC" id="2.7.4.25"/>
    </reaction>
</comment>
<feature type="domain" description="Cytidylate kinase" evidence="14">
    <location>
        <begin position="432"/>
        <end position="636"/>
    </location>
</feature>
<evidence type="ECO:0000256" key="8">
    <source>
        <dbReference type="ARBA" id="ARBA00022840"/>
    </source>
</evidence>
<dbReference type="Gene3D" id="3.65.10.10">
    <property type="entry name" value="Enolpyruvate transferase domain"/>
    <property type="match status" value="2"/>
</dbReference>
<dbReference type="AlphaFoldDB" id="A0A381PHU6"/>
<dbReference type="InterPro" id="IPR036968">
    <property type="entry name" value="Enolpyruvate_Tfrase_sf"/>
</dbReference>
<dbReference type="InterPro" id="IPR013792">
    <property type="entry name" value="RNA3'P_cycl/enolpyr_Trfase_a/b"/>
</dbReference>
<evidence type="ECO:0000259" key="13">
    <source>
        <dbReference type="Pfam" id="PF00275"/>
    </source>
</evidence>
<dbReference type="InterPro" id="IPR003136">
    <property type="entry name" value="Cytidylate_kin"/>
</dbReference>
<comment type="catalytic activity">
    <reaction evidence="10">
        <text>3-phosphoshikimate + phosphoenolpyruvate = 5-O-(1-carboxyvinyl)-3-phosphoshikimate + phosphate</text>
        <dbReference type="Rhea" id="RHEA:21256"/>
        <dbReference type="ChEBI" id="CHEBI:43474"/>
        <dbReference type="ChEBI" id="CHEBI:57701"/>
        <dbReference type="ChEBI" id="CHEBI:58702"/>
        <dbReference type="ChEBI" id="CHEBI:145989"/>
        <dbReference type="EC" id="2.5.1.19"/>
    </reaction>
    <physiologicalReaction direction="left-to-right" evidence="10">
        <dbReference type="Rhea" id="RHEA:21257"/>
    </physiologicalReaction>
</comment>
<dbReference type="InterPro" id="IPR023193">
    <property type="entry name" value="EPSP_synthase_CS"/>
</dbReference>
<proteinExistence type="inferred from homology"/>
<dbReference type="GO" id="GO:0006139">
    <property type="term" value="P:nucleobase-containing compound metabolic process"/>
    <property type="evidence" value="ECO:0007669"/>
    <property type="project" value="InterPro"/>
</dbReference>
<evidence type="ECO:0000256" key="1">
    <source>
        <dbReference type="ARBA" id="ARBA00004811"/>
    </source>
</evidence>
<evidence type="ECO:0000256" key="5">
    <source>
        <dbReference type="ARBA" id="ARBA00022679"/>
    </source>
</evidence>
<comment type="similarity">
    <text evidence="3">Belongs to the EPSP synthase family.</text>
</comment>
<dbReference type="GO" id="GO:0003866">
    <property type="term" value="F:3-phosphoshikimate 1-carboxyvinyltransferase activity"/>
    <property type="evidence" value="ECO:0007669"/>
    <property type="project" value="UniProtKB-EC"/>
</dbReference>
<keyword evidence="4" id="KW-0028">Amino-acid biosynthesis</keyword>
<evidence type="ECO:0000259" key="14">
    <source>
        <dbReference type="Pfam" id="PF02224"/>
    </source>
</evidence>
<comment type="catalytic activity">
    <reaction evidence="11">
        <text>dCMP + ATP = dCDP + ADP</text>
        <dbReference type="Rhea" id="RHEA:25094"/>
        <dbReference type="ChEBI" id="CHEBI:30616"/>
        <dbReference type="ChEBI" id="CHEBI:57566"/>
        <dbReference type="ChEBI" id="CHEBI:58593"/>
        <dbReference type="ChEBI" id="CHEBI:456216"/>
        <dbReference type="EC" id="2.7.4.25"/>
    </reaction>
</comment>
<dbReference type="CDD" id="cd01556">
    <property type="entry name" value="EPSP_synthase"/>
    <property type="match status" value="1"/>
</dbReference>
<name>A0A381PHU6_9ZZZZ</name>
<feature type="domain" description="Enolpyruvate transferase" evidence="13">
    <location>
        <begin position="9"/>
        <end position="415"/>
    </location>
</feature>
<dbReference type="GO" id="GO:0009423">
    <property type="term" value="P:chorismate biosynthetic process"/>
    <property type="evidence" value="ECO:0007669"/>
    <property type="project" value="UniProtKB-UniPathway"/>
</dbReference>
<evidence type="ECO:0000256" key="9">
    <source>
        <dbReference type="ARBA" id="ARBA00023141"/>
    </source>
</evidence>